<reference evidence="1 2" key="1">
    <citation type="submission" date="2019-07" db="EMBL/GenBank/DDBJ databases">
        <title>Whole genome shotgun sequence of Brevifollis gellanilyticus NBRC 108608.</title>
        <authorList>
            <person name="Hosoyama A."/>
            <person name="Uohara A."/>
            <person name="Ohji S."/>
            <person name="Ichikawa N."/>
        </authorList>
    </citation>
    <scope>NUCLEOTIDE SEQUENCE [LARGE SCALE GENOMIC DNA]</scope>
    <source>
        <strain evidence="1 2">NBRC 108608</strain>
    </source>
</reference>
<evidence type="ECO:0000313" key="2">
    <source>
        <dbReference type="Proteomes" id="UP000321577"/>
    </source>
</evidence>
<comment type="caution">
    <text evidence="1">The sequence shown here is derived from an EMBL/GenBank/DDBJ whole genome shotgun (WGS) entry which is preliminary data.</text>
</comment>
<proteinExistence type="predicted"/>
<dbReference type="SUPFAM" id="SSF69635">
    <property type="entry name" value="Type III secretory system chaperone-like"/>
    <property type="match status" value="1"/>
</dbReference>
<dbReference type="GO" id="GO:0030254">
    <property type="term" value="P:protein secretion by the type III secretion system"/>
    <property type="evidence" value="ECO:0007669"/>
    <property type="project" value="InterPro"/>
</dbReference>
<sequence length="158" mass="17482">MNLHQHTNELLQRVAEDILPEALSGDPLKLTDENQCIITLDEKIIVMIYLDESTRTLILTVPIAKLPEDVSRGAIMLELLRANYCWNLTQGGTLGVDRTTDLICLNYMVDLPLAEPAQMPQIISKLAAVSQHWINVIAEMSSDSEGEIPAEAGSMIRA</sequence>
<protein>
    <recommendedName>
        <fullName evidence="3">Type III secretion system chaperone</fullName>
    </recommendedName>
</protein>
<dbReference type="RefSeq" id="WP_146851318.1">
    <property type="nucleotide sequence ID" value="NZ_BKAG01000020.1"/>
</dbReference>
<accession>A0A512MAI3</accession>
<name>A0A512MAI3_9BACT</name>
<organism evidence="1 2">
    <name type="scientific">Brevifollis gellanilyticus</name>
    <dbReference type="NCBI Taxonomy" id="748831"/>
    <lineage>
        <taxon>Bacteria</taxon>
        <taxon>Pseudomonadati</taxon>
        <taxon>Verrucomicrobiota</taxon>
        <taxon>Verrucomicrobiia</taxon>
        <taxon>Verrucomicrobiales</taxon>
        <taxon>Verrucomicrobiaceae</taxon>
    </lineage>
</organism>
<dbReference type="EMBL" id="BKAG01000020">
    <property type="protein sequence ID" value="GEP43745.1"/>
    <property type="molecule type" value="Genomic_DNA"/>
</dbReference>
<evidence type="ECO:0000313" key="1">
    <source>
        <dbReference type="EMBL" id="GEP43745.1"/>
    </source>
</evidence>
<gene>
    <name evidence="1" type="ORF">BGE01nite_30360</name>
</gene>
<dbReference type="AlphaFoldDB" id="A0A512MAI3"/>
<dbReference type="InterPro" id="IPR010261">
    <property type="entry name" value="Tir_chaperone"/>
</dbReference>
<dbReference type="OrthoDB" id="191593at2"/>
<evidence type="ECO:0008006" key="3">
    <source>
        <dbReference type="Google" id="ProtNLM"/>
    </source>
</evidence>
<dbReference type="Gene3D" id="3.30.1460.10">
    <property type="match status" value="1"/>
</dbReference>
<keyword evidence="2" id="KW-1185">Reference proteome</keyword>
<dbReference type="Proteomes" id="UP000321577">
    <property type="component" value="Unassembled WGS sequence"/>
</dbReference>
<dbReference type="Pfam" id="PF05932">
    <property type="entry name" value="CesT"/>
    <property type="match status" value="1"/>
</dbReference>